<name>A0AA36CMF3_9BILA</name>
<reference evidence="1" key="1">
    <citation type="submission" date="2023-06" db="EMBL/GenBank/DDBJ databases">
        <authorList>
            <person name="Delattre M."/>
        </authorList>
    </citation>
    <scope>NUCLEOTIDE SEQUENCE</scope>
    <source>
        <strain evidence="1">AF72</strain>
    </source>
</reference>
<accession>A0AA36CMF3</accession>
<evidence type="ECO:0000313" key="2">
    <source>
        <dbReference type="Proteomes" id="UP001177023"/>
    </source>
</evidence>
<keyword evidence="2" id="KW-1185">Reference proteome</keyword>
<comment type="caution">
    <text evidence="1">The sequence shown here is derived from an EMBL/GenBank/DDBJ whole genome shotgun (WGS) entry which is preliminary data.</text>
</comment>
<gene>
    <name evidence="1" type="ORF">MSPICULIGERA_LOCUS9450</name>
</gene>
<dbReference type="GO" id="GO:0003676">
    <property type="term" value="F:nucleic acid binding"/>
    <property type="evidence" value="ECO:0007669"/>
    <property type="project" value="InterPro"/>
</dbReference>
<dbReference type="InterPro" id="IPR036397">
    <property type="entry name" value="RNaseH_sf"/>
</dbReference>
<sequence>MRFIGIDPATKTGFVALDIDGNILEQVELQGKGPTVSGGISIEKLVSLENNLFQRLQEHDEILIEQPAMGTQKGVTTGMIHGGLRTMIHRKGMTFNEINPTSTKKYVAVTGWTGEVGSKRRLKDKEKKAAVADAAKELFGFTHKSDNVTDAYIIARAAVNLYRMREYMSLLDNEPYQKEVIESILNKK</sequence>
<dbReference type="Proteomes" id="UP001177023">
    <property type="component" value="Unassembled WGS sequence"/>
</dbReference>
<evidence type="ECO:0000313" key="1">
    <source>
        <dbReference type="EMBL" id="CAJ0571023.1"/>
    </source>
</evidence>
<protein>
    <submittedName>
        <fullName evidence="1">Uncharacterized protein</fullName>
    </submittedName>
</protein>
<dbReference type="AlphaFoldDB" id="A0AA36CMF3"/>
<dbReference type="EMBL" id="CATQJA010002525">
    <property type="protein sequence ID" value="CAJ0571023.1"/>
    <property type="molecule type" value="Genomic_DNA"/>
</dbReference>
<dbReference type="Gene3D" id="3.30.420.10">
    <property type="entry name" value="Ribonuclease H-like superfamily/Ribonuclease H"/>
    <property type="match status" value="1"/>
</dbReference>
<organism evidence="1 2">
    <name type="scientific">Mesorhabditis spiculigera</name>
    <dbReference type="NCBI Taxonomy" id="96644"/>
    <lineage>
        <taxon>Eukaryota</taxon>
        <taxon>Metazoa</taxon>
        <taxon>Ecdysozoa</taxon>
        <taxon>Nematoda</taxon>
        <taxon>Chromadorea</taxon>
        <taxon>Rhabditida</taxon>
        <taxon>Rhabditina</taxon>
        <taxon>Rhabditomorpha</taxon>
        <taxon>Rhabditoidea</taxon>
        <taxon>Rhabditidae</taxon>
        <taxon>Mesorhabditinae</taxon>
        <taxon>Mesorhabditis</taxon>
    </lineage>
</organism>
<feature type="non-terminal residue" evidence="1">
    <location>
        <position position="188"/>
    </location>
</feature>
<dbReference type="SUPFAM" id="SSF53098">
    <property type="entry name" value="Ribonuclease H-like"/>
    <property type="match status" value="1"/>
</dbReference>
<dbReference type="InterPro" id="IPR012337">
    <property type="entry name" value="RNaseH-like_sf"/>
</dbReference>
<proteinExistence type="predicted"/>